<evidence type="ECO:0000313" key="1">
    <source>
        <dbReference type="EMBL" id="KAK3352066.1"/>
    </source>
</evidence>
<dbReference type="RefSeq" id="XP_062685361.1">
    <property type="nucleotide sequence ID" value="XM_062830968.1"/>
</dbReference>
<sequence>MVPPYPPGMAPIQRLPTELKDLICEFAGFEAHRTRDYHVSRPDETLSQDDAYTWTPHSLMPDMERRNTEVYDDFRSLSLVSRDFTPSAQRALFTIVALPQPISYFRLLRSLLLNPQNGRYIRCLIPVSHRSLDNIVFREANKRALRKELFQMFTPTFCEEAVEILNVPNPYLFPGTVRSRLVVSWNPHPTALNHKTIQVSGSSSPTIAAGDDIEVHHQIPSSRFFPQLMSEALEAVIPLCPQLRAFHLLCRQAPPDALPFHSSASWPLSLPIGQTLFNSNPLLTTLTVDFRALAGALKPSRFTTSSLQRRHLLPATITHLSLIGHPLFDGLHVTPMSLFALGTWLSENHGLRSLRVLNGLAHTTHAFGQRTWNWNTILLRYKHSLEELELDGRGLLLRQPFSARKLLGLGNDSGVLDLFGEAKVLSCLGQMERLKVIKVPLHYLRRVRVQEWWDPMLVSMFKVPGVDIVEVIADEDGREVMEPVVRREQDIQVDVEFPVGAERIEVVVPGEVKRLRFPRDKVITGVRTVVVRGEEAGDENEEERGFRHSYILCKFELWHDGMEQPGGKVNVAAVFTPGG</sequence>
<dbReference type="EMBL" id="JAUEPP010000002">
    <property type="protein sequence ID" value="KAK3352066.1"/>
    <property type="molecule type" value="Genomic_DNA"/>
</dbReference>
<evidence type="ECO:0000313" key="2">
    <source>
        <dbReference type="Proteomes" id="UP001278500"/>
    </source>
</evidence>
<reference evidence="1" key="2">
    <citation type="submission" date="2023-06" db="EMBL/GenBank/DDBJ databases">
        <authorList>
            <consortium name="Lawrence Berkeley National Laboratory"/>
            <person name="Haridas S."/>
            <person name="Hensen N."/>
            <person name="Bonometti L."/>
            <person name="Westerberg I."/>
            <person name="Brannstrom I.O."/>
            <person name="Guillou S."/>
            <person name="Cros-Aarteil S."/>
            <person name="Calhoun S."/>
            <person name="Kuo A."/>
            <person name="Mondo S."/>
            <person name="Pangilinan J."/>
            <person name="Riley R."/>
            <person name="Labutti K."/>
            <person name="Andreopoulos B."/>
            <person name="Lipzen A."/>
            <person name="Chen C."/>
            <person name="Yanf M."/>
            <person name="Daum C."/>
            <person name="Ng V."/>
            <person name="Clum A."/>
            <person name="Steindorff A."/>
            <person name="Ohm R."/>
            <person name="Martin F."/>
            <person name="Silar P."/>
            <person name="Natvig D."/>
            <person name="Lalanne C."/>
            <person name="Gautier V."/>
            <person name="Ament-Velasquez S.L."/>
            <person name="Kruys A."/>
            <person name="Hutchinson M.I."/>
            <person name="Powell A.J."/>
            <person name="Barry K."/>
            <person name="Miller A.N."/>
            <person name="Grigoriev I.V."/>
            <person name="Debuchy R."/>
            <person name="Gladieux P."/>
            <person name="Thoren M.H."/>
            <person name="Johannesson H."/>
        </authorList>
    </citation>
    <scope>NUCLEOTIDE SEQUENCE</scope>
    <source>
        <strain evidence="1">CBS 560.94</strain>
    </source>
</reference>
<protein>
    <submittedName>
        <fullName evidence="1">Uncharacterized protein</fullName>
    </submittedName>
</protein>
<organism evidence="1 2">
    <name type="scientific">Neurospora tetraspora</name>
    <dbReference type="NCBI Taxonomy" id="94610"/>
    <lineage>
        <taxon>Eukaryota</taxon>
        <taxon>Fungi</taxon>
        <taxon>Dikarya</taxon>
        <taxon>Ascomycota</taxon>
        <taxon>Pezizomycotina</taxon>
        <taxon>Sordariomycetes</taxon>
        <taxon>Sordariomycetidae</taxon>
        <taxon>Sordariales</taxon>
        <taxon>Sordariaceae</taxon>
        <taxon>Neurospora</taxon>
    </lineage>
</organism>
<dbReference type="GeneID" id="87868122"/>
<proteinExistence type="predicted"/>
<accession>A0AAE0JME2</accession>
<name>A0AAE0JME2_9PEZI</name>
<dbReference type="AlphaFoldDB" id="A0AAE0JME2"/>
<keyword evidence="2" id="KW-1185">Reference proteome</keyword>
<gene>
    <name evidence="1" type="ORF">B0H65DRAFT_587224</name>
</gene>
<reference evidence="1" key="1">
    <citation type="journal article" date="2023" name="Mol. Phylogenet. Evol.">
        <title>Genome-scale phylogeny and comparative genomics of the fungal order Sordariales.</title>
        <authorList>
            <person name="Hensen N."/>
            <person name="Bonometti L."/>
            <person name="Westerberg I."/>
            <person name="Brannstrom I.O."/>
            <person name="Guillou S."/>
            <person name="Cros-Aarteil S."/>
            <person name="Calhoun S."/>
            <person name="Haridas S."/>
            <person name="Kuo A."/>
            <person name="Mondo S."/>
            <person name="Pangilinan J."/>
            <person name="Riley R."/>
            <person name="LaButti K."/>
            <person name="Andreopoulos B."/>
            <person name="Lipzen A."/>
            <person name="Chen C."/>
            <person name="Yan M."/>
            <person name="Daum C."/>
            <person name="Ng V."/>
            <person name="Clum A."/>
            <person name="Steindorff A."/>
            <person name="Ohm R.A."/>
            <person name="Martin F."/>
            <person name="Silar P."/>
            <person name="Natvig D.O."/>
            <person name="Lalanne C."/>
            <person name="Gautier V."/>
            <person name="Ament-Velasquez S.L."/>
            <person name="Kruys A."/>
            <person name="Hutchinson M.I."/>
            <person name="Powell A.J."/>
            <person name="Barry K."/>
            <person name="Miller A.N."/>
            <person name="Grigoriev I.V."/>
            <person name="Debuchy R."/>
            <person name="Gladieux P."/>
            <person name="Hiltunen Thoren M."/>
            <person name="Johannesson H."/>
        </authorList>
    </citation>
    <scope>NUCLEOTIDE SEQUENCE</scope>
    <source>
        <strain evidence="1">CBS 560.94</strain>
    </source>
</reference>
<comment type="caution">
    <text evidence="1">The sequence shown here is derived from an EMBL/GenBank/DDBJ whole genome shotgun (WGS) entry which is preliminary data.</text>
</comment>
<dbReference type="Proteomes" id="UP001278500">
    <property type="component" value="Unassembled WGS sequence"/>
</dbReference>